<evidence type="ECO:0000259" key="1">
    <source>
        <dbReference type="PROSITE" id="PS51819"/>
    </source>
</evidence>
<protein>
    <recommendedName>
        <fullName evidence="1">VOC domain-containing protein</fullName>
    </recommendedName>
</protein>
<keyword evidence="3" id="KW-1185">Reference proteome</keyword>
<reference evidence="3" key="1">
    <citation type="journal article" date="2019" name="Int. J. Syst. Evol. Microbiol.">
        <title>The Global Catalogue of Microorganisms (GCM) 10K type strain sequencing project: providing services to taxonomists for standard genome sequencing and annotation.</title>
        <authorList>
            <consortium name="The Broad Institute Genomics Platform"/>
            <consortium name="The Broad Institute Genome Sequencing Center for Infectious Disease"/>
            <person name="Wu L."/>
            <person name="Ma J."/>
        </authorList>
    </citation>
    <scope>NUCLEOTIDE SEQUENCE [LARGE SCALE GENOMIC DNA]</scope>
    <source>
        <strain evidence="3">JCM 15614</strain>
    </source>
</reference>
<gene>
    <name evidence="2" type="ORF">GCM10010531_30940</name>
</gene>
<name>A0ABP6PDS0_9ACTN</name>
<dbReference type="Pfam" id="PF18029">
    <property type="entry name" value="Glyoxalase_6"/>
    <property type="match status" value="1"/>
</dbReference>
<proteinExistence type="predicted"/>
<sequence length="167" mass="17726">MPLDLGHLAVSVEDAEGHALGGSEADDAHSARLVGGAAAYRAPMACRISELVINCRDPETLARFWSDVLGYRELAREDGAIEIGPAAGFGGPAPTLVFGPVDDPTPGRLRLHIDVSPTDRDQAAELQRLLDLGAVPADVGQTGEENWHVLADPEGNEFCLLARRLEP</sequence>
<organism evidence="2 3">
    <name type="scientific">Blastococcus jejuensis</name>
    <dbReference type="NCBI Taxonomy" id="351224"/>
    <lineage>
        <taxon>Bacteria</taxon>
        <taxon>Bacillati</taxon>
        <taxon>Actinomycetota</taxon>
        <taxon>Actinomycetes</taxon>
        <taxon>Geodermatophilales</taxon>
        <taxon>Geodermatophilaceae</taxon>
        <taxon>Blastococcus</taxon>
    </lineage>
</organism>
<dbReference type="PANTHER" id="PTHR35908">
    <property type="entry name" value="HYPOTHETICAL FUSION PROTEIN"/>
    <property type="match status" value="1"/>
</dbReference>
<dbReference type="InterPro" id="IPR029068">
    <property type="entry name" value="Glyas_Bleomycin-R_OHBP_Dase"/>
</dbReference>
<dbReference type="SUPFAM" id="SSF54593">
    <property type="entry name" value="Glyoxalase/Bleomycin resistance protein/Dihydroxybiphenyl dioxygenase"/>
    <property type="match status" value="1"/>
</dbReference>
<dbReference type="Gene3D" id="3.10.180.10">
    <property type="entry name" value="2,3-Dihydroxybiphenyl 1,2-Dioxygenase, domain 1"/>
    <property type="match status" value="1"/>
</dbReference>
<dbReference type="EMBL" id="BAAAVV010000007">
    <property type="protein sequence ID" value="GAA3175141.1"/>
    <property type="molecule type" value="Genomic_DNA"/>
</dbReference>
<evidence type="ECO:0000313" key="3">
    <source>
        <dbReference type="Proteomes" id="UP001499924"/>
    </source>
</evidence>
<comment type="caution">
    <text evidence="2">The sequence shown here is derived from an EMBL/GenBank/DDBJ whole genome shotgun (WGS) entry which is preliminary data.</text>
</comment>
<dbReference type="PANTHER" id="PTHR35908:SF1">
    <property type="entry name" value="CONSERVED PROTEIN"/>
    <property type="match status" value="1"/>
</dbReference>
<dbReference type="Proteomes" id="UP001499924">
    <property type="component" value="Unassembled WGS sequence"/>
</dbReference>
<dbReference type="CDD" id="cd06587">
    <property type="entry name" value="VOC"/>
    <property type="match status" value="1"/>
</dbReference>
<dbReference type="InterPro" id="IPR037523">
    <property type="entry name" value="VOC_core"/>
</dbReference>
<dbReference type="PROSITE" id="PS51819">
    <property type="entry name" value="VOC"/>
    <property type="match status" value="1"/>
</dbReference>
<accession>A0ABP6PDS0</accession>
<dbReference type="InterPro" id="IPR041581">
    <property type="entry name" value="Glyoxalase_6"/>
</dbReference>
<evidence type="ECO:0000313" key="2">
    <source>
        <dbReference type="EMBL" id="GAA3175141.1"/>
    </source>
</evidence>
<feature type="domain" description="VOC" evidence="1">
    <location>
        <begin position="47"/>
        <end position="163"/>
    </location>
</feature>